<name>A0A165PQ84_EXIGL</name>
<dbReference type="STRING" id="1314781.A0A165PQ84"/>
<keyword evidence="2" id="KW-0732">Signal</keyword>
<organism evidence="3 4">
    <name type="scientific">Exidia glandulosa HHB12029</name>
    <dbReference type="NCBI Taxonomy" id="1314781"/>
    <lineage>
        <taxon>Eukaryota</taxon>
        <taxon>Fungi</taxon>
        <taxon>Dikarya</taxon>
        <taxon>Basidiomycota</taxon>
        <taxon>Agaricomycotina</taxon>
        <taxon>Agaricomycetes</taxon>
        <taxon>Auriculariales</taxon>
        <taxon>Exidiaceae</taxon>
        <taxon>Exidia</taxon>
    </lineage>
</organism>
<feature type="signal peptide" evidence="2">
    <location>
        <begin position="1"/>
        <end position="18"/>
    </location>
</feature>
<dbReference type="OrthoDB" id="10565502at2759"/>
<evidence type="ECO:0000313" key="3">
    <source>
        <dbReference type="EMBL" id="KZW02514.1"/>
    </source>
</evidence>
<sequence>MRFTTLAAFTLAAVAVSALPAPQLQEKRQLASLPPLDGSETTSVPPIDTPDIDIPPTDEGYPADEAGDIPVDDGTIPVEDGTLPEDDGTIPVDDGEIPVDDGEVPVDDGEVPVDDGEVPVNDGDLPPIDDGEVPVDDGDVPVDGGDVPVDGGDVPVDGGDVPVDGEVPALPTEASIWFERAEDIAAASDAPNSVGAFLTANGLLFDYTSGVATEKKTPEAYTLTSLYTESPEDQLVGLSFQGKTCRKRAQVYLDCTDLDVSLPQFIMRAMYRAETARWELLGGSASFSTLATQDADVLQLAADTRHTAGWTAWAEDPSMTLE</sequence>
<dbReference type="AlphaFoldDB" id="A0A165PQ84"/>
<evidence type="ECO:0000256" key="1">
    <source>
        <dbReference type="SAM" id="MobiDB-lite"/>
    </source>
</evidence>
<gene>
    <name evidence="3" type="ORF">EXIGLDRAFT_829382</name>
</gene>
<feature type="compositionally biased region" description="Acidic residues" evidence="1">
    <location>
        <begin position="82"/>
        <end position="117"/>
    </location>
</feature>
<dbReference type="InParanoid" id="A0A165PQ84"/>
<accession>A0A165PQ84</accession>
<feature type="compositionally biased region" description="Acidic residues" evidence="1">
    <location>
        <begin position="61"/>
        <end position="71"/>
    </location>
</feature>
<dbReference type="Proteomes" id="UP000077266">
    <property type="component" value="Unassembled WGS sequence"/>
</dbReference>
<dbReference type="EMBL" id="KV425888">
    <property type="protein sequence ID" value="KZW02514.1"/>
    <property type="molecule type" value="Genomic_DNA"/>
</dbReference>
<keyword evidence="4" id="KW-1185">Reference proteome</keyword>
<feature type="chain" id="PRO_5007864179" evidence="2">
    <location>
        <begin position="19"/>
        <end position="322"/>
    </location>
</feature>
<feature type="region of interest" description="Disordered" evidence="1">
    <location>
        <begin position="29"/>
        <end position="133"/>
    </location>
</feature>
<evidence type="ECO:0000256" key="2">
    <source>
        <dbReference type="SAM" id="SignalP"/>
    </source>
</evidence>
<proteinExistence type="predicted"/>
<protein>
    <submittedName>
        <fullName evidence="3">Uncharacterized protein</fullName>
    </submittedName>
</protein>
<reference evidence="3 4" key="1">
    <citation type="journal article" date="2016" name="Mol. Biol. Evol.">
        <title>Comparative Genomics of Early-Diverging Mushroom-Forming Fungi Provides Insights into the Origins of Lignocellulose Decay Capabilities.</title>
        <authorList>
            <person name="Nagy L.G."/>
            <person name="Riley R."/>
            <person name="Tritt A."/>
            <person name="Adam C."/>
            <person name="Daum C."/>
            <person name="Floudas D."/>
            <person name="Sun H."/>
            <person name="Yadav J.S."/>
            <person name="Pangilinan J."/>
            <person name="Larsson K.H."/>
            <person name="Matsuura K."/>
            <person name="Barry K."/>
            <person name="Labutti K."/>
            <person name="Kuo R."/>
            <person name="Ohm R.A."/>
            <person name="Bhattacharya S.S."/>
            <person name="Shirouzu T."/>
            <person name="Yoshinaga Y."/>
            <person name="Martin F.M."/>
            <person name="Grigoriev I.V."/>
            <person name="Hibbett D.S."/>
        </authorList>
    </citation>
    <scope>NUCLEOTIDE SEQUENCE [LARGE SCALE GENOMIC DNA]</scope>
    <source>
        <strain evidence="3 4">HHB12029</strain>
    </source>
</reference>
<evidence type="ECO:0000313" key="4">
    <source>
        <dbReference type="Proteomes" id="UP000077266"/>
    </source>
</evidence>